<accession>A0A6A0A153</accession>
<keyword evidence="10" id="KW-1185">Reference proteome</keyword>
<feature type="domain" description="BZIP" evidence="8">
    <location>
        <begin position="36"/>
        <end position="99"/>
    </location>
</feature>
<feature type="coiled-coil region" evidence="6">
    <location>
        <begin position="54"/>
        <end position="81"/>
    </location>
</feature>
<keyword evidence="6" id="KW-0175">Coiled coil</keyword>
<dbReference type="Pfam" id="PF07716">
    <property type="entry name" value="bZIP_2"/>
    <property type="match status" value="1"/>
</dbReference>
<organism evidence="9 10">
    <name type="scientific">Haematococcus lacustris</name>
    <name type="common">Green alga</name>
    <name type="synonym">Haematococcus pluvialis</name>
    <dbReference type="NCBI Taxonomy" id="44745"/>
    <lineage>
        <taxon>Eukaryota</taxon>
        <taxon>Viridiplantae</taxon>
        <taxon>Chlorophyta</taxon>
        <taxon>core chlorophytes</taxon>
        <taxon>Chlorophyceae</taxon>
        <taxon>CS clade</taxon>
        <taxon>Chlamydomonadales</taxon>
        <taxon>Haematococcaceae</taxon>
        <taxon>Haematococcus</taxon>
    </lineage>
</organism>
<name>A0A6A0A153_HAELA</name>
<dbReference type="InterPro" id="IPR046347">
    <property type="entry name" value="bZIP_sf"/>
</dbReference>
<evidence type="ECO:0000256" key="4">
    <source>
        <dbReference type="ARBA" id="ARBA00023163"/>
    </source>
</evidence>
<dbReference type="PROSITE" id="PS50217">
    <property type="entry name" value="BZIP"/>
    <property type="match status" value="1"/>
</dbReference>
<dbReference type="InterPro" id="IPR044759">
    <property type="entry name" value="bZIP_RF2"/>
</dbReference>
<dbReference type="PANTHER" id="PTHR13690:SF124">
    <property type="entry name" value="TRANSCRIPTION FACTOR RF2A"/>
    <property type="match status" value="1"/>
</dbReference>
<proteinExistence type="predicted"/>
<dbReference type="SMART" id="SM00338">
    <property type="entry name" value="BRLZ"/>
    <property type="match status" value="1"/>
</dbReference>
<dbReference type="CDD" id="cd14703">
    <property type="entry name" value="bZIP_plant_RF2"/>
    <property type="match status" value="1"/>
</dbReference>
<sequence>MHGESGSPLSGAIKKKPGKSSSVNNGRTDQELQLLDPKKVKRILANRQSAAKSKERRQAHMSELEHELAAVQEESEALQTHRQELLGDLKVLEAYSSSLAAE</sequence>
<keyword evidence="5" id="KW-0539">Nucleus</keyword>
<reference evidence="9 10" key="1">
    <citation type="submission" date="2020-02" db="EMBL/GenBank/DDBJ databases">
        <title>Draft genome sequence of Haematococcus lacustris strain NIES-144.</title>
        <authorList>
            <person name="Morimoto D."/>
            <person name="Nakagawa S."/>
            <person name="Yoshida T."/>
            <person name="Sawayama S."/>
        </authorList>
    </citation>
    <scope>NUCLEOTIDE SEQUENCE [LARGE SCALE GENOMIC DNA]</scope>
    <source>
        <strain evidence="9 10">NIES-144</strain>
    </source>
</reference>
<feature type="region of interest" description="Disordered" evidence="7">
    <location>
        <begin position="1"/>
        <end position="40"/>
    </location>
</feature>
<comment type="caution">
    <text evidence="9">The sequence shown here is derived from an EMBL/GenBank/DDBJ whole genome shotgun (WGS) entry which is preliminary data.</text>
</comment>
<comment type="subcellular location">
    <subcellularLocation>
        <location evidence="1">Nucleus</location>
    </subcellularLocation>
</comment>
<keyword evidence="4" id="KW-0804">Transcription</keyword>
<dbReference type="Proteomes" id="UP000485058">
    <property type="component" value="Unassembled WGS sequence"/>
</dbReference>
<keyword evidence="2" id="KW-0805">Transcription regulation</keyword>
<dbReference type="Gene3D" id="1.20.5.170">
    <property type="match status" value="1"/>
</dbReference>
<feature type="non-terminal residue" evidence="9">
    <location>
        <position position="1"/>
    </location>
</feature>
<evidence type="ECO:0000256" key="2">
    <source>
        <dbReference type="ARBA" id="ARBA00023015"/>
    </source>
</evidence>
<dbReference type="AlphaFoldDB" id="A0A6A0A153"/>
<dbReference type="GO" id="GO:0003677">
    <property type="term" value="F:DNA binding"/>
    <property type="evidence" value="ECO:0007669"/>
    <property type="project" value="UniProtKB-KW"/>
</dbReference>
<evidence type="ECO:0000256" key="5">
    <source>
        <dbReference type="ARBA" id="ARBA00023242"/>
    </source>
</evidence>
<evidence type="ECO:0000256" key="1">
    <source>
        <dbReference type="ARBA" id="ARBA00004123"/>
    </source>
</evidence>
<evidence type="ECO:0000256" key="3">
    <source>
        <dbReference type="ARBA" id="ARBA00023125"/>
    </source>
</evidence>
<protein>
    <submittedName>
        <fullName evidence="9">Transcription factor VIP1</fullName>
    </submittedName>
</protein>
<dbReference type="GO" id="GO:0005634">
    <property type="term" value="C:nucleus"/>
    <property type="evidence" value="ECO:0007669"/>
    <property type="project" value="UniProtKB-SubCell"/>
</dbReference>
<evidence type="ECO:0000256" key="6">
    <source>
        <dbReference type="SAM" id="Coils"/>
    </source>
</evidence>
<evidence type="ECO:0000256" key="7">
    <source>
        <dbReference type="SAM" id="MobiDB-lite"/>
    </source>
</evidence>
<dbReference type="InterPro" id="IPR004827">
    <property type="entry name" value="bZIP"/>
</dbReference>
<dbReference type="EMBL" id="BLLF01002784">
    <property type="protein sequence ID" value="GFH25336.1"/>
    <property type="molecule type" value="Genomic_DNA"/>
</dbReference>
<dbReference type="SUPFAM" id="SSF57959">
    <property type="entry name" value="Leucine zipper domain"/>
    <property type="match status" value="1"/>
</dbReference>
<evidence type="ECO:0000313" key="10">
    <source>
        <dbReference type="Proteomes" id="UP000485058"/>
    </source>
</evidence>
<dbReference type="PANTHER" id="PTHR13690">
    <property type="entry name" value="TRANSCRIPTION FACTOR POSF21-RELATED"/>
    <property type="match status" value="1"/>
</dbReference>
<feature type="non-terminal residue" evidence="9">
    <location>
        <position position="102"/>
    </location>
</feature>
<gene>
    <name evidence="9" type="ORF">HaLaN_23278</name>
</gene>
<evidence type="ECO:0000313" key="9">
    <source>
        <dbReference type="EMBL" id="GFH25336.1"/>
    </source>
</evidence>
<keyword evidence="3" id="KW-0238">DNA-binding</keyword>
<evidence type="ECO:0000259" key="8">
    <source>
        <dbReference type="PROSITE" id="PS50217"/>
    </source>
</evidence>
<dbReference type="GO" id="GO:0003700">
    <property type="term" value="F:DNA-binding transcription factor activity"/>
    <property type="evidence" value="ECO:0007669"/>
    <property type="project" value="InterPro"/>
</dbReference>